<evidence type="ECO:0000256" key="1">
    <source>
        <dbReference type="SAM" id="Phobius"/>
    </source>
</evidence>
<dbReference type="RefSeq" id="WP_260193499.1">
    <property type="nucleotide sequence ID" value="NZ_JAFFZE010000016.1"/>
</dbReference>
<accession>A0ABT2JD51</accession>
<keyword evidence="1" id="KW-1133">Transmembrane helix</keyword>
<sequence>MTRTETGIAMANKPVIKPLHGVPRKVWQLIHIVSAVGWLGIEVCVLGLATIGLTTDDPGTARTAHDAGMLLADTFFVPATALMFVSGLVLGLGTRWGLVKYYWVAAKLVIGIALLVAATFALKNAVVEVAGLSAAGELTDGDEISFVGMLSVIALLTLVAALLSVVKPWGRIPWRTRTPQTQES</sequence>
<protein>
    <recommendedName>
        <fullName evidence="4">DUF2269 domain-containing protein</fullName>
    </recommendedName>
</protein>
<dbReference type="Proteomes" id="UP001156441">
    <property type="component" value="Unassembled WGS sequence"/>
</dbReference>
<feature type="transmembrane region" description="Helical" evidence="1">
    <location>
        <begin position="29"/>
        <end position="55"/>
    </location>
</feature>
<evidence type="ECO:0000313" key="3">
    <source>
        <dbReference type="Proteomes" id="UP001156441"/>
    </source>
</evidence>
<feature type="transmembrane region" description="Helical" evidence="1">
    <location>
        <begin position="75"/>
        <end position="94"/>
    </location>
</feature>
<comment type="caution">
    <text evidence="2">The sequence shown here is derived from an EMBL/GenBank/DDBJ whole genome shotgun (WGS) entry which is preliminary data.</text>
</comment>
<feature type="transmembrane region" description="Helical" evidence="1">
    <location>
        <begin position="144"/>
        <end position="166"/>
    </location>
</feature>
<dbReference type="EMBL" id="JAFFZE010000016">
    <property type="protein sequence ID" value="MCT2585794.1"/>
    <property type="molecule type" value="Genomic_DNA"/>
</dbReference>
<reference evidence="2 3" key="1">
    <citation type="submission" date="2021-02" db="EMBL/GenBank/DDBJ databases">
        <title>Actinophytocola xerophila sp. nov., isolated from soil of cotton cropping field.</title>
        <authorList>
            <person name="Huang R."/>
            <person name="Chen X."/>
            <person name="Ge X."/>
            <person name="Liu W."/>
        </authorList>
    </citation>
    <scope>NUCLEOTIDE SEQUENCE [LARGE SCALE GENOMIC DNA]</scope>
    <source>
        <strain evidence="2 3">S1-96</strain>
    </source>
</reference>
<keyword evidence="3" id="KW-1185">Reference proteome</keyword>
<keyword evidence="1" id="KW-0812">Transmembrane</keyword>
<feature type="transmembrane region" description="Helical" evidence="1">
    <location>
        <begin position="101"/>
        <end position="122"/>
    </location>
</feature>
<organism evidence="2 3">
    <name type="scientific">Actinophytocola gossypii</name>
    <dbReference type="NCBI Taxonomy" id="2812003"/>
    <lineage>
        <taxon>Bacteria</taxon>
        <taxon>Bacillati</taxon>
        <taxon>Actinomycetota</taxon>
        <taxon>Actinomycetes</taxon>
        <taxon>Pseudonocardiales</taxon>
        <taxon>Pseudonocardiaceae</taxon>
    </lineage>
</organism>
<proteinExistence type="predicted"/>
<name>A0ABT2JD51_9PSEU</name>
<keyword evidence="1" id="KW-0472">Membrane</keyword>
<gene>
    <name evidence="2" type="ORF">JT362_22000</name>
</gene>
<evidence type="ECO:0000313" key="2">
    <source>
        <dbReference type="EMBL" id="MCT2585794.1"/>
    </source>
</evidence>
<evidence type="ECO:0008006" key="4">
    <source>
        <dbReference type="Google" id="ProtNLM"/>
    </source>
</evidence>